<evidence type="ECO:0000313" key="3">
    <source>
        <dbReference type="Proteomes" id="UP000650467"/>
    </source>
</evidence>
<name>A0A835SDQ1_CHLIN</name>
<comment type="caution">
    <text evidence="2">The sequence shown here is derived from an EMBL/GenBank/DDBJ whole genome shotgun (WGS) entry which is preliminary data.</text>
</comment>
<dbReference type="PANTHER" id="PTHR33303">
    <property type="entry name" value="CYTOPLASMIC PROTEIN-RELATED"/>
    <property type="match status" value="1"/>
</dbReference>
<reference evidence="2" key="1">
    <citation type="journal article" date="2020" name="bioRxiv">
        <title>Comparative genomics of Chlamydomonas.</title>
        <authorList>
            <person name="Craig R.J."/>
            <person name="Hasan A.R."/>
            <person name="Ness R.W."/>
            <person name="Keightley P.D."/>
        </authorList>
    </citation>
    <scope>NUCLEOTIDE SEQUENCE</scope>
    <source>
        <strain evidence="2">SAG 7.73</strain>
    </source>
</reference>
<proteinExistence type="predicted"/>
<dbReference type="InterPro" id="IPR036291">
    <property type="entry name" value="NAD(P)-bd_dom_sf"/>
</dbReference>
<protein>
    <recommendedName>
        <fullName evidence="1">CoA-binding domain-containing protein</fullName>
    </recommendedName>
</protein>
<evidence type="ECO:0000259" key="1">
    <source>
        <dbReference type="Pfam" id="PF13380"/>
    </source>
</evidence>
<dbReference type="Proteomes" id="UP000650467">
    <property type="component" value="Unassembled WGS sequence"/>
</dbReference>
<organism evidence="2 3">
    <name type="scientific">Chlamydomonas incerta</name>
    <dbReference type="NCBI Taxonomy" id="51695"/>
    <lineage>
        <taxon>Eukaryota</taxon>
        <taxon>Viridiplantae</taxon>
        <taxon>Chlorophyta</taxon>
        <taxon>core chlorophytes</taxon>
        <taxon>Chlorophyceae</taxon>
        <taxon>CS clade</taxon>
        <taxon>Chlamydomonadales</taxon>
        <taxon>Chlamydomonadaceae</taxon>
        <taxon>Chlamydomonas</taxon>
    </lineage>
</organism>
<dbReference type="Gene3D" id="3.40.50.720">
    <property type="entry name" value="NAD(P)-binding Rossmann-like Domain"/>
    <property type="match status" value="1"/>
</dbReference>
<dbReference type="AlphaFoldDB" id="A0A835SDQ1"/>
<keyword evidence="3" id="KW-1185">Reference proteome</keyword>
<dbReference type="OrthoDB" id="505269at2759"/>
<accession>A0A835SDQ1</accession>
<feature type="domain" description="CoA-binding" evidence="1">
    <location>
        <begin position="31"/>
        <end position="155"/>
    </location>
</feature>
<dbReference type="Pfam" id="PF13380">
    <property type="entry name" value="CoA_binding_2"/>
    <property type="match status" value="1"/>
</dbReference>
<dbReference type="PANTHER" id="PTHR33303:SF2">
    <property type="entry name" value="COA-BINDING DOMAIN-CONTAINING PROTEIN"/>
    <property type="match status" value="1"/>
</dbReference>
<dbReference type="SUPFAM" id="SSF51735">
    <property type="entry name" value="NAD(P)-binding Rossmann-fold domains"/>
    <property type="match status" value="1"/>
</dbReference>
<dbReference type="EMBL" id="JAEHOC010000076">
    <property type="protein sequence ID" value="KAG2423646.1"/>
    <property type="molecule type" value="Genomic_DNA"/>
</dbReference>
<dbReference type="InterPro" id="IPR003781">
    <property type="entry name" value="CoA-bd"/>
</dbReference>
<gene>
    <name evidence="2" type="ORF">HXX76_015163</name>
</gene>
<evidence type="ECO:0000313" key="2">
    <source>
        <dbReference type="EMBL" id="KAG2423646.1"/>
    </source>
</evidence>
<sequence>MATAAASGDDSWRANIIEDDAEVAKLVRSFKKVAVLGIKTERQADQPAFYVAEFLKNAGVQVVPVPTYYPDVTAILGAPVFRTIAAAAAAEGALDCVDVFRRPSDVESHVPDILAAVPRPRVVWLQSGIRCPPAEEALARAGVAVVADRCLMVEHRAAGSRL</sequence>